<evidence type="ECO:0000313" key="2">
    <source>
        <dbReference type="Proteomes" id="UP000035932"/>
    </source>
</evidence>
<organism evidence="1 2">
    <name type="scientific">Streptomyces roseus</name>
    <dbReference type="NCBI Taxonomy" id="66430"/>
    <lineage>
        <taxon>Bacteria</taxon>
        <taxon>Bacillati</taxon>
        <taxon>Actinomycetota</taxon>
        <taxon>Actinomycetes</taxon>
        <taxon>Kitasatosporales</taxon>
        <taxon>Streptomycetaceae</taxon>
        <taxon>Streptomyces</taxon>
    </lineage>
</organism>
<reference evidence="1 2" key="1">
    <citation type="submission" date="2015-06" db="EMBL/GenBank/DDBJ databases">
        <title>Recapitulation of the evolution of biosynthetic gene clusters reveals hidden chemical diversity on bacterial genomes.</title>
        <authorList>
            <person name="Cruz-Morales P."/>
            <person name="Martinez-Guerrero C."/>
            <person name="Morales-Escalante M.A."/>
            <person name="Yanez-Guerra L.A."/>
            <person name="Kopp J.F."/>
            <person name="Feldmann J."/>
            <person name="Ramos-Aboites H.E."/>
            <person name="Barona-Gomez F."/>
        </authorList>
    </citation>
    <scope>NUCLEOTIDE SEQUENCE [LARGE SCALE GENOMIC DNA]</scope>
    <source>
        <strain evidence="1 2">ATCC 31245</strain>
    </source>
</reference>
<proteinExistence type="predicted"/>
<evidence type="ECO:0008006" key="3">
    <source>
        <dbReference type="Google" id="ProtNLM"/>
    </source>
</evidence>
<name>A0A0J6XM74_9ACTN</name>
<sequence length="251" mass="25175">MLVSLNGGRGGADGVAVPLSPPDLVESALAAVAAGAGEVLVHPRTPCGRESLSPRVVGPLLEAMRGAGVFVPLSVSAGIGAEPDPAGRLERVRSWTVLPDRAVVHFAEPGAEELAQALLARGVAVDAVVPLGSEGGAGPGAEPGPDALERFLAWPVRDPGRIRLAVELAAADPALVAGLRWLPPVPLLLFGRGAAAWPVLRLAARCGAAVRTGVGDVLHLPDGRPARSNAQLVAAAREISAAAGAATAGSR</sequence>
<dbReference type="Proteomes" id="UP000035932">
    <property type="component" value="Unassembled WGS sequence"/>
</dbReference>
<comment type="caution">
    <text evidence="1">The sequence shown here is derived from an EMBL/GenBank/DDBJ whole genome shotgun (WGS) entry which is preliminary data.</text>
</comment>
<evidence type="ECO:0000313" key="1">
    <source>
        <dbReference type="EMBL" id="KMO97210.1"/>
    </source>
</evidence>
<dbReference type="STRING" id="66430.ACS04_14030"/>
<keyword evidence="2" id="KW-1185">Reference proteome</keyword>
<accession>A0A0J6XM74</accession>
<protein>
    <recommendedName>
        <fullName evidence="3">3-keto-5-aminohexanoate cleavage protein</fullName>
    </recommendedName>
</protein>
<dbReference type="PANTHER" id="PTHR37418:SF1">
    <property type="entry name" value="3-KETO-5-AMINOHEXANOATE CLEAVAGE PROTEIN"/>
    <property type="match status" value="1"/>
</dbReference>
<dbReference type="EMBL" id="LFML01000053">
    <property type="protein sequence ID" value="KMO97210.1"/>
    <property type="molecule type" value="Genomic_DNA"/>
</dbReference>
<gene>
    <name evidence="1" type="ORF">ACS04_14030</name>
</gene>
<dbReference type="Pfam" id="PF05853">
    <property type="entry name" value="BKACE"/>
    <property type="match status" value="2"/>
</dbReference>
<dbReference type="InterPro" id="IPR008567">
    <property type="entry name" value="BKACE"/>
</dbReference>
<dbReference type="InterPro" id="IPR013785">
    <property type="entry name" value="Aldolase_TIM"/>
</dbReference>
<dbReference type="AlphaFoldDB" id="A0A0J6XM74"/>
<dbReference type="RefSeq" id="WP_048477012.1">
    <property type="nucleotide sequence ID" value="NZ_LFML01000053.1"/>
</dbReference>
<dbReference type="GO" id="GO:0043720">
    <property type="term" value="F:3-keto-5-aminohexanoate cleavage activity"/>
    <property type="evidence" value="ECO:0007669"/>
    <property type="project" value="InterPro"/>
</dbReference>
<dbReference type="PANTHER" id="PTHR37418">
    <property type="entry name" value="3-KETO-5-AMINOHEXANOATE CLEAVAGE ENZYME-RELATED"/>
    <property type="match status" value="1"/>
</dbReference>
<dbReference type="PATRIC" id="fig|66430.4.peg.5234"/>
<dbReference type="Gene3D" id="3.20.20.70">
    <property type="entry name" value="Aldolase class I"/>
    <property type="match status" value="2"/>
</dbReference>
<dbReference type="OrthoDB" id="3424160at2"/>